<gene>
    <name evidence="2" type="ORF">FHL15_010107</name>
</gene>
<dbReference type="InterPro" id="IPR045518">
    <property type="entry name" value="2EXR"/>
</dbReference>
<organism evidence="2 3">
    <name type="scientific">Xylaria flabelliformis</name>
    <dbReference type="NCBI Taxonomy" id="2512241"/>
    <lineage>
        <taxon>Eukaryota</taxon>
        <taxon>Fungi</taxon>
        <taxon>Dikarya</taxon>
        <taxon>Ascomycota</taxon>
        <taxon>Pezizomycotina</taxon>
        <taxon>Sordariomycetes</taxon>
        <taxon>Xylariomycetidae</taxon>
        <taxon>Xylariales</taxon>
        <taxon>Xylariaceae</taxon>
        <taxon>Xylaria</taxon>
    </lineage>
</organism>
<name>A0A553HM01_9PEZI</name>
<dbReference type="OrthoDB" id="3557569at2759"/>
<comment type="caution">
    <text evidence="2">The sequence shown here is derived from an EMBL/GenBank/DDBJ whole genome shotgun (WGS) entry which is preliminary data.</text>
</comment>
<protein>
    <recommendedName>
        <fullName evidence="1">2EXR domain-containing protein</fullName>
    </recommendedName>
</protein>
<proteinExistence type="predicted"/>
<dbReference type="Pfam" id="PF20150">
    <property type="entry name" value="2EXR"/>
    <property type="match status" value="1"/>
</dbReference>
<accession>A0A553HM01</accession>
<sequence>MMSSQPGKGAVPVALGETTLTGFSRLPAELRIMIWKEFVRIPRIICIGWFDGVRVMGVDRRFSIEIDGRTREQTCPLLRVNRESRRVALGEPLLLFSLKRLNILGIGIEKRNIRHFGIRSWDALYFEDPETFLQHLAGEGDSDKIANIILSYSNDIHRSGAKSCWDSMIWEGVVLARHLRNVQCLEKIYCLIRDVWTRPKKPQLPPSELNDLRDFDPSQFLPAGEWLSNYRKFHQELPESLYAWHSYPERREQILAVLTRWKKVSLDDGNGYHESGW</sequence>
<reference evidence="3" key="1">
    <citation type="submission" date="2019-06" db="EMBL/GenBank/DDBJ databases">
        <title>Draft genome sequence of the griseofulvin-producing fungus Xylaria cubensis strain G536.</title>
        <authorList>
            <person name="Mead M.E."/>
            <person name="Raja H.A."/>
            <person name="Steenwyk J.L."/>
            <person name="Knowles S.L."/>
            <person name="Oberlies N.H."/>
            <person name="Rokas A."/>
        </authorList>
    </citation>
    <scope>NUCLEOTIDE SEQUENCE [LARGE SCALE GENOMIC DNA]</scope>
    <source>
        <strain evidence="3">G536</strain>
    </source>
</reference>
<dbReference type="EMBL" id="VFLP01000076">
    <property type="protein sequence ID" value="TRX88985.1"/>
    <property type="molecule type" value="Genomic_DNA"/>
</dbReference>
<evidence type="ECO:0000259" key="1">
    <source>
        <dbReference type="Pfam" id="PF20150"/>
    </source>
</evidence>
<feature type="domain" description="2EXR" evidence="1">
    <location>
        <begin position="23"/>
        <end position="91"/>
    </location>
</feature>
<dbReference type="Proteomes" id="UP000319160">
    <property type="component" value="Unassembled WGS sequence"/>
</dbReference>
<keyword evidence="3" id="KW-1185">Reference proteome</keyword>
<evidence type="ECO:0000313" key="3">
    <source>
        <dbReference type="Proteomes" id="UP000319160"/>
    </source>
</evidence>
<dbReference type="AlphaFoldDB" id="A0A553HM01"/>
<evidence type="ECO:0000313" key="2">
    <source>
        <dbReference type="EMBL" id="TRX88985.1"/>
    </source>
</evidence>